<dbReference type="Proteomes" id="UP000652761">
    <property type="component" value="Unassembled WGS sequence"/>
</dbReference>
<dbReference type="EMBL" id="NMUH01004245">
    <property type="protein sequence ID" value="MQM08939.1"/>
    <property type="molecule type" value="Genomic_DNA"/>
</dbReference>
<accession>A0A843WGT3</accession>
<dbReference type="AlphaFoldDB" id="A0A843WGT3"/>
<evidence type="ECO:0000313" key="1">
    <source>
        <dbReference type="EMBL" id="MQM08939.1"/>
    </source>
</evidence>
<name>A0A843WGT3_COLES</name>
<organism evidence="1 2">
    <name type="scientific">Colocasia esculenta</name>
    <name type="common">Wild taro</name>
    <name type="synonym">Arum esculentum</name>
    <dbReference type="NCBI Taxonomy" id="4460"/>
    <lineage>
        <taxon>Eukaryota</taxon>
        <taxon>Viridiplantae</taxon>
        <taxon>Streptophyta</taxon>
        <taxon>Embryophyta</taxon>
        <taxon>Tracheophyta</taxon>
        <taxon>Spermatophyta</taxon>
        <taxon>Magnoliopsida</taxon>
        <taxon>Liliopsida</taxon>
        <taxon>Araceae</taxon>
        <taxon>Aroideae</taxon>
        <taxon>Colocasieae</taxon>
        <taxon>Colocasia</taxon>
    </lineage>
</organism>
<proteinExistence type="predicted"/>
<gene>
    <name evidence="1" type="ORF">Taro_041793</name>
</gene>
<comment type="caution">
    <text evidence="1">The sequence shown here is derived from an EMBL/GenBank/DDBJ whole genome shotgun (WGS) entry which is preliminary data.</text>
</comment>
<evidence type="ECO:0000313" key="2">
    <source>
        <dbReference type="Proteomes" id="UP000652761"/>
    </source>
</evidence>
<sequence>MIATLLGIATWSRYGLAKYRALLSLHRFRFFYCTRGTCASSLVRSYTSRSPSARHLRACPVERLLPLLGIPVLESLLREYSGLRACSSWHPSWQTLEQRGKRWLGQWCCVVCKALVVGLGRRGCFEEFFPAQSN</sequence>
<reference evidence="1" key="1">
    <citation type="submission" date="2017-07" db="EMBL/GenBank/DDBJ databases">
        <title>Taro Niue Genome Assembly and Annotation.</title>
        <authorList>
            <person name="Atibalentja N."/>
            <person name="Keating K."/>
            <person name="Fields C.J."/>
        </authorList>
    </citation>
    <scope>NUCLEOTIDE SEQUENCE</scope>
    <source>
        <strain evidence="1">Niue_2</strain>
        <tissue evidence="1">Leaf</tissue>
    </source>
</reference>
<protein>
    <submittedName>
        <fullName evidence="1">Uncharacterized protein</fullName>
    </submittedName>
</protein>
<keyword evidence="2" id="KW-1185">Reference proteome</keyword>